<dbReference type="Pfam" id="PF13411">
    <property type="entry name" value="MerR_1"/>
    <property type="match status" value="1"/>
</dbReference>
<evidence type="ECO:0000313" key="6">
    <source>
        <dbReference type="EMBL" id="GGK91045.1"/>
    </source>
</evidence>
<keyword evidence="3" id="KW-0238">DNA-binding</keyword>
<evidence type="ECO:0000256" key="2">
    <source>
        <dbReference type="ARBA" id="ARBA00023015"/>
    </source>
</evidence>
<evidence type="ECO:0000256" key="3">
    <source>
        <dbReference type="ARBA" id="ARBA00023125"/>
    </source>
</evidence>
<dbReference type="AlphaFoldDB" id="A0A917R634"/>
<protein>
    <recommendedName>
        <fullName evidence="5">HTH merR-type domain-containing protein</fullName>
    </recommendedName>
</protein>
<evidence type="ECO:0000256" key="1">
    <source>
        <dbReference type="ARBA" id="ARBA00022491"/>
    </source>
</evidence>
<gene>
    <name evidence="6" type="ORF">GCM10007964_37120</name>
</gene>
<dbReference type="CDD" id="cd00592">
    <property type="entry name" value="HTH_MerR-like"/>
    <property type="match status" value="1"/>
</dbReference>
<dbReference type="InterPro" id="IPR047057">
    <property type="entry name" value="MerR_fam"/>
</dbReference>
<keyword evidence="7" id="KW-1185">Reference proteome</keyword>
<keyword evidence="1" id="KW-0678">Repressor</keyword>
<reference evidence="6" key="1">
    <citation type="journal article" date="2014" name="Int. J. Syst. Evol. Microbiol.">
        <title>Complete genome sequence of Corynebacterium casei LMG S-19264T (=DSM 44701T), isolated from a smear-ripened cheese.</title>
        <authorList>
            <consortium name="US DOE Joint Genome Institute (JGI-PGF)"/>
            <person name="Walter F."/>
            <person name="Albersmeier A."/>
            <person name="Kalinowski J."/>
            <person name="Ruckert C."/>
        </authorList>
    </citation>
    <scope>NUCLEOTIDE SEQUENCE</scope>
    <source>
        <strain evidence="6">JCM 13064</strain>
    </source>
</reference>
<dbReference type="GO" id="GO:0003677">
    <property type="term" value="F:DNA binding"/>
    <property type="evidence" value="ECO:0007669"/>
    <property type="project" value="UniProtKB-KW"/>
</dbReference>
<accession>A0A917R634</accession>
<reference evidence="6" key="2">
    <citation type="submission" date="2020-09" db="EMBL/GenBank/DDBJ databases">
        <authorList>
            <person name="Sun Q."/>
            <person name="Ohkuma M."/>
        </authorList>
    </citation>
    <scope>NUCLEOTIDE SEQUENCE</scope>
    <source>
        <strain evidence="6">JCM 13064</strain>
    </source>
</reference>
<organism evidence="6 7">
    <name type="scientific">Sphaerisporangium melleum</name>
    <dbReference type="NCBI Taxonomy" id="321316"/>
    <lineage>
        <taxon>Bacteria</taxon>
        <taxon>Bacillati</taxon>
        <taxon>Actinomycetota</taxon>
        <taxon>Actinomycetes</taxon>
        <taxon>Streptosporangiales</taxon>
        <taxon>Streptosporangiaceae</taxon>
        <taxon>Sphaerisporangium</taxon>
    </lineage>
</organism>
<dbReference type="PANTHER" id="PTHR30204">
    <property type="entry name" value="REDOX-CYCLING DRUG-SENSING TRANSCRIPTIONAL ACTIVATOR SOXR"/>
    <property type="match status" value="1"/>
</dbReference>
<dbReference type="Proteomes" id="UP000645217">
    <property type="component" value="Unassembled WGS sequence"/>
</dbReference>
<dbReference type="InterPro" id="IPR000551">
    <property type="entry name" value="MerR-type_HTH_dom"/>
</dbReference>
<proteinExistence type="predicted"/>
<dbReference type="GO" id="GO:0003700">
    <property type="term" value="F:DNA-binding transcription factor activity"/>
    <property type="evidence" value="ECO:0007669"/>
    <property type="project" value="InterPro"/>
</dbReference>
<evidence type="ECO:0000313" key="7">
    <source>
        <dbReference type="Proteomes" id="UP000645217"/>
    </source>
</evidence>
<dbReference type="SMART" id="SM00422">
    <property type="entry name" value="HTH_MERR"/>
    <property type="match status" value="1"/>
</dbReference>
<name>A0A917R634_9ACTN</name>
<keyword evidence="2" id="KW-0805">Transcription regulation</keyword>
<dbReference type="InterPro" id="IPR009061">
    <property type="entry name" value="DNA-bd_dom_put_sf"/>
</dbReference>
<sequence>MQSPVISESGPLLDMRRITRPDAGGTPVADRSMSIGVIAARFGLAPQVLRRWESAGLLAPPRDTRGRRRYEDADLFRVAVILRAREAGFAVRDIRDMLDAGAPSVRHSAMERGRVVLIRRIAEARTALDMIDHALDCDHEDFTACPHFQSMVAGRIGTGFRRPR</sequence>
<dbReference type="PROSITE" id="PS50937">
    <property type="entry name" value="HTH_MERR_2"/>
    <property type="match status" value="1"/>
</dbReference>
<evidence type="ECO:0000256" key="4">
    <source>
        <dbReference type="ARBA" id="ARBA00023163"/>
    </source>
</evidence>
<dbReference type="Gene3D" id="1.10.1660.10">
    <property type="match status" value="1"/>
</dbReference>
<keyword evidence="4" id="KW-0804">Transcription</keyword>
<dbReference type="PRINTS" id="PR00040">
    <property type="entry name" value="HTHMERR"/>
</dbReference>
<feature type="domain" description="HTH merR-type" evidence="5">
    <location>
        <begin position="32"/>
        <end position="100"/>
    </location>
</feature>
<dbReference type="SUPFAM" id="SSF46955">
    <property type="entry name" value="Putative DNA-binding domain"/>
    <property type="match status" value="1"/>
</dbReference>
<dbReference type="PANTHER" id="PTHR30204:SF69">
    <property type="entry name" value="MERR-FAMILY TRANSCRIPTIONAL REGULATOR"/>
    <property type="match status" value="1"/>
</dbReference>
<evidence type="ECO:0000259" key="5">
    <source>
        <dbReference type="PROSITE" id="PS50937"/>
    </source>
</evidence>
<comment type="caution">
    <text evidence="6">The sequence shown here is derived from an EMBL/GenBank/DDBJ whole genome shotgun (WGS) entry which is preliminary data.</text>
</comment>
<dbReference type="EMBL" id="BMNT01000019">
    <property type="protein sequence ID" value="GGK91045.1"/>
    <property type="molecule type" value="Genomic_DNA"/>
</dbReference>